<evidence type="ECO:0000313" key="1">
    <source>
        <dbReference type="EMBL" id="SNR17731.1"/>
    </source>
</evidence>
<evidence type="ECO:0008006" key="3">
    <source>
        <dbReference type="Google" id="ProtNLM"/>
    </source>
</evidence>
<organism evidence="1 2">
    <name type="scientific">Tenacibaculum jejuense</name>
    <dbReference type="NCBI Taxonomy" id="584609"/>
    <lineage>
        <taxon>Bacteria</taxon>
        <taxon>Pseudomonadati</taxon>
        <taxon>Bacteroidota</taxon>
        <taxon>Flavobacteriia</taxon>
        <taxon>Flavobacteriales</taxon>
        <taxon>Flavobacteriaceae</taxon>
        <taxon>Tenacibaculum</taxon>
    </lineage>
</organism>
<dbReference type="KEGG" id="tje:TJEJU_4111"/>
<accession>A0A238UEZ3</accession>
<dbReference type="Proteomes" id="UP000215214">
    <property type="component" value="Chromosome TJEJU"/>
</dbReference>
<evidence type="ECO:0000313" key="2">
    <source>
        <dbReference type="Proteomes" id="UP000215214"/>
    </source>
</evidence>
<reference evidence="1 2" key="1">
    <citation type="submission" date="2017-07" db="EMBL/GenBank/DDBJ databases">
        <authorList>
            <person name="Sun Z.S."/>
            <person name="Albrecht U."/>
            <person name="Echele G."/>
            <person name="Lee C.C."/>
        </authorList>
    </citation>
    <scope>NUCLEOTIDE SEQUENCE [LARGE SCALE GENOMIC DNA]</scope>
    <source>
        <strain evidence="2">type strain: KCTC 22618</strain>
    </source>
</reference>
<name>A0A238UEZ3_9FLAO</name>
<dbReference type="RefSeq" id="WP_095074918.1">
    <property type="nucleotide sequence ID" value="NZ_LT899436.1"/>
</dbReference>
<protein>
    <recommendedName>
        <fullName evidence="3">SUKH-3 immunity protein</fullName>
    </recommendedName>
</protein>
<keyword evidence="2" id="KW-1185">Reference proteome</keyword>
<dbReference type="AlphaFoldDB" id="A0A238UEZ3"/>
<dbReference type="InterPro" id="IPR025850">
    <property type="entry name" value="SUKH-3"/>
</dbReference>
<dbReference type="EMBL" id="LT899436">
    <property type="protein sequence ID" value="SNR17731.1"/>
    <property type="molecule type" value="Genomic_DNA"/>
</dbReference>
<dbReference type="Pfam" id="PF14433">
    <property type="entry name" value="SUKH-3"/>
    <property type="match status" value="1"/>
</dbReference>
<sequence length="159" mass="19190">MKFKTEVEELFKKSGWFEGRNVRDIFDKIPRFHEYPDFLKDFLYEYGDLNVETYKYDKNDITAYLDLTILSGKRYNLNEFLDSPRKDFGNNLYTFPLGYYHLDVSLLQCDKEGKVYMVGDFPTLVSDDFKTGIEKILMEDYSDTKEWHPDIKQWKKEEY</sequence>
<dbReference type="OrthoDB" id="1277282at2"/>
<gene>
    <name evidence="1" type="ORF">TJEJU_4111</name>
</gene>
<proteinExistence type="predicted"/>